<protein>
    <submittedName>
        <fullName evidence="6">Intradiol ring-cleavage dioxygenase</fullName>
    </submittedName>
</protein>
<dbReference type="Pfam" id="PF00775">
    <property type="entry name" value="Dioxygenase_C"/>
    <property type="match status" value="1"/>
</dbReference>
<dbReference type="InterPro" id="IPR050770">
    <property type="entry name" value="Intradiol_RC_Dioxygenase"/>
</dbReference>
<keyword evidence="2 6" id="KW-0223">Dioxygenase</keyword>
<proteinExistence type="inferred from homology"/>
<dbReference type="EMBL" id="WTZA01000002">
    <property type="protein sequence ID" value="MXO75717.1"/>
    <property type="molecule type" value="Genomic_DNA"/>
</dbReference>
<evidence type="ECO:0000256" key="1">
    <source>
        <dbReference type="ARBA" id="ARBA00007825"/>
    </source>
</evidence>
<accession>A0A6I4TGI8</accession>
<dbReference type="SUPFAM" id="SSF49482">
    <property type="entry name" value="Aromatic compound dioxygenase"/>
    <property type="match status" value="1"/>
</dbReference>
<keyword evidence="7" id="KW-1185">Reference proteome</keyword>
<keyword evidence="3" id="KW-0560">Oxidoreductase</keyword>
<sequence length="210" mass="22792">MTADRTTLALLLRIAALVACSAGHATAEQGARADPYACEGCEAVHERPADSLTSTARVAGPEEPGERLVATGTVFAADGKTPQEGVVIYLHQTNAAGLYANGTDESEWSRRNGRLRAWVRTDGQGRYRFETIKPAPYPDMTMPAHIHLMIGEPGRRPYYVDDIVFDGEFGVDAAYRQAQELRGGSGIVSLVRDSDGVLVARRDIVLERHP</sequence>
<keyword evidence="4" id="KW-0732">Signal</keyword>
<dbReference type="Proteomes" id="UP000439522">
    <property type="component" value="Unassembled WGS sequence"/>
</dbReference>
<dbReference type="PANTHER" id="PTHR33711:SF10">
    <property type="entry name" value="INTRADIOL RING-CLEAVAGE DIOXYGENASES DOMAIN-CONTAINING PROTEIN"/>
    <property type="match status" value="1"/>
</dbReference>
<evidence type="ECO:0000313" key="6">
    <source>
        <dbReference type="EMBL" id="MXO75717.1"/>
    </source>
</evidence>
<evidence type="ECO:0000256" key="3">
    <source>
        <dbReference type="ARBA" id="ARBA00023002"/>
    </source>
</evidence>
<organism evidence="6 7">
    <name type="scientific">Tsuneonella aeria</name>
    <dbReference type="NCBI Taxonomy" id="1837929"/>
    <lineage>
        <taxon>Bacteria</taxon>
        <taxon>Pseudomonadati</taxon>
        <taxon>Pseudomonadota</taxon>
        <taxon>Alphaproteobacteria</taxon>
        <taxon>Sphingomonadales</taxon>
        <taxon>Erythrobacteraceae</taxon>
        <taxon>Tsuneonella</taxon>
    </lineage>
</organism>
<comment type="caution">
    <text evidence="6">The sequence shown here is derived from an EMBL/GenBank/DDBJ whole genome shotgun (WGS) entry which is preliminary data.</text>
</comment>
<evidence type="ECO:0000313" key="7">
    <source>
        <dbReference type="Proteomes" id="UP000439522"/>
    </source>
</evidence>
<dbReference type="OrthoDB" id="9800887at2"/>
<dbReference type="PANTHER" id="PTHR33711">
    <property type="entry name" value="DIOXYGENASE, PUTATIVE (AFU_ORTHOLOGUE AFUA_2G02910)-RELATED"/>
    <property type="match status" value="1"/>
</dbReference>
<comment type="similarity">
    <text evidence="1">Belongs to the intradiol ring-cleavage dioxygenase family.</text>
</comment>
<reference evidence="6 7" key="1">
    <citation type="submission" date="2019-12" db="EMBL/GenBank/DDBJ databases">
        <title>Genomic-based taxomic classification of the family Erythrobacteraceae.</title>
        <authorList>
            <person name="Xu L."/>
        </authorList>
    </citation>
    <scope>NUCLEOTIDE SEQUENCE [LARGE SCALE GENOMIC DNA]</scope>
    <source>
        <strain evidence="6 7">100921-2</strain>
    </source>
</reference>
<dbReference type="AlphaFoldDB" id="A0A6I4TGI8"/>
<dbReference type="Gene3D" id="2.60.130.10">
    <property type="entry name" value="Aromatic compound dioxygenase"/>
    <property type="match status" value="1"/>
</dbReference>
<dbReference type="GO" id="GO:0016702">
    <property type="term" value="F:oxidoreductase activity, acting on single donors with incorporation of molecular oxygen, incorporation of two atoms of oxygen"/>
    <property type="evidence" value="ECO:0007669"/>
    <property type="project" value="InterPro"/>
</dbReference>
<name>A0A6I4TGI8_9SPHN</name>
<dbReference type="InterPro" id="IPR015889">
    <property type="entry name" value="Intradiol_dOase_core"/>
</dbReference>
<dbReference type="GO" id="GO:0008199">
    <property type="term" value="F:ferric iron binding"/>
    <property type="evidence" value="ECO:0007669"/>
    <property type="project" value="InterPro"/>
</dbReference>
<dbReference type="InterPro" id="IPR000627">
    <property type="entry name" value="Intradiol_dOase_C"/>
</dbReference>
<dbReference type="RefSeq" id="WP_160611608.1">
    <property type="nucleotide sequence ID" value="NZ_WTZA01000002.1"/>
</dbReference>
<feature type="domain" description="Intradiol ring-cleavage dioxygenases" evidence="5">
    <location>
        <begin position="54"/>
        <end position="161"/>
    </location>
</feature>
<evidence type="ECO:0000259" key="5">
    <source>
        <dbReference type="Pfam" id="PF00775"/>
    </source>
</evidence>
<evidence type="ECO:0000256" key="4">
    <source>
        <dbReference type="SAM" id="SignalP"/>
    </source>
</evidence>
<feature type="signal peptide" evidence="4">
    <location>
        <begin position="1"/>
        <end position="27"/>
    </location>
</feature>
<evidence type="ECO:0000256" key="2">
    <source>
        <dbReference type="ARBA" id="ARBA00022964"/>
    </source>
</evidence>
<feature type="chain" id="PRO_5026168942" evidence="4">
    <location>
        <begin position="28"/>
        <end position="210"/>
    </location>
</feature>
<gene>
    <name evidence="6" type="ORF">GRI40_10855</name>
</gene>